<gene>
    <name evidence="4" type="ORF">P5G50_07860</name>
</gene>
<dbReference type="GO" id="GO:0016787">
    <property type="term" value="F:hydrolase activity"/>
    <property type="evidence" value="ECO:0007669"/>
    <property type="project" value="UniProtKB-KW"/>
</dbReference>
<evidence type="ECO:0000256" key="1">
    <source>
        <dbReference type="ARBA" id="ARBA00001946"/>
    </source>
</evidence>
<dbReference type="PRINTS" id="PR00413">
    <property type="entry name" value="HADHALOGNASE"/>
</dbReference>
<evidence type="ECO:0000256" key="3">
    <source>
        <dbReference type="ARBA" id="ARBA00022842"/>
    </source>
</evidence>
<comment type="caution">
    <text evidence="4">The sequence shown here is derived from an EMBL/GenBank/DDBJ whole genome shotgun (WGS) entry which is preliminary data.</text>
</comment>
<dbReference type="NCBIfam" id="TIGR01549">
    <property type="entry name" value="HAD-SF-IA-v1"/>
    <property type="match status" value="1"/>
</dbReference>
<dbReference type="SFLD" id="SFLDG01129">
    <property type="entry name" value="C1.5:_HAD__Beta-PGM__Phosphata"/>
    <property type="match status" value="1"/>
</dbReference>
<accession>A0ABT8KBE2</accession>
<dbReference type="PANTHER" id="PTHR46470:SF4">
    <property type="entry name" value="5-AMINO-6-(5-PHOSPHO-D-RIBITYLAMINO)URACIL PHOSPHATASE YIGB"/>
    <property type="match status" value="1"/>
</dbReference>
<dbReference type="Pfam" id="PF00702">
    <property type="entry name" value="Hydrolase"/>
    <property type="match status" value="1"/>
</dbReference>
<dbReference type="InterPro" id="IPR023214">
    <property type="entry name" value="HAD_sf"/>
</dbReference>
<name>A0ABT8KBE2_9MICO</name>
<dbReference type="RefSeq" id="WP_301211203.1">
    <property type="nucleotide sequence ID" value="NZ_JAROCF010000001.1"/>
</dbReference>
<keyword evidence="3" id="KW-0460">Magnesium</keyword>
<protein>
    <submittedName>
        <fullName evidence="4">HAD family hydrolase</fullName>
        <ecNumber evidence="4">3.1.3.-</ecNumber>
    </submittedName>
</protein>
<proteinExistence type="predicted"/>
<evidence type="ECO:0000256" key="2">
    <source>
        <dbReference type="ARBA" id="ARBA00022801"/>
    </source>
</evidence>
<sequence length="249" mass="27072">MTPPRVVMFDLDDTLFAHRSAVETGIRRYAETLGEPYGALEADELTALWHDLEEEHYHSYLAGRLDFEGQRQARARDFAARHGVTLTPQQASAWFAAYFEHYVAGWTLHDDALPCLDALEAAIPGVRFGLITNGDLAFQRRKVEAVGLDTRVPVLIASGEVGVPKPDARIFEHACAQFGVTPAEAAYIGDRLRTDAIGAARAGLVGVWLNRRGVVAPDDEAAEAQEAGVREIGGLAELTAVLQRGPDTP</sequence>
<reference evidence="4" key="1">
    <citation type="submission" date="2023-06" db="EMBL/GenBank/DDBJ databases">
        <title>MT1 and MT2 Draft Genomes of Novel Species.</title>
        <authorList>
            <person name="Venkateswaran K."/>
        </authorList>
    </citation>
    <scope>NUCLEOTIDE SEQUENCE</scope>
    <source>
        <strain evidence="4">F6_8S_P_1B</strain>
    </source>
</reference>
<dbReference type="InterPro" id="IPR051400">
    <property type="entry name" value="HAD-like_hydrolase"/>
</dbReference>
<dbReference type="SUPFAM" id="SSF56784">
    <property type="entry name" value="HAD-like"/>
    <property type="match status" value="1"/>
</dbReference>
<dbReference type="Proteomes" id="UP001174208">
    <property type="component" value="Unassembled WGS sequence"/>
</dbReference>
<dbReference type="EMBL" id="JAROCF010000001">
    <property type="protein sequence ID" value="MDN4614362.1"/>
    <property type="molecule type" value="Genomic_DNA"/>
</dbReference>
<dbReference type="Gene3D" id="3.40.50.1000">
    <property type="entry name" value="HAD superfamily/HAD-like"/>
    <property type="match status" value="1"/>
</dbReference>
<dbReference type="Gene3D" id="1.20.120.1600">
    <property type="match status" value="1"/>
</dbReference>
<dbReference type="SFLD" id="SFLDS00003">
    <property type="entry name" value="Haloacid_Dehalogenase"/>
    <property type="match status" value="1"/>
</dbReference>
<dbReference type="PANTHER" id="PTHR46470">
    <property type="entry name" value="N-ACYLNEURAMINATE-9-PHOSPHATASE"/>
    <property type="match status" value="1"/>
</dbReference>
<evidence type="ECO:0000313" key="5">
    <source>
        <dbReference type="Proteomes" id="UP001174208"/>
    </source>
</evidence>
<keyword evidence="2 4" id="KW-0378">Hydrolase</keyword>
<evidence type="ECO:0000313" key="4">
    <source>
        <dbReference type="EMBL" id="MDN4614362.1"/>
    </source>
</evidence>
<organism evidence="4 5">
    <name type="scientific">Leifsonia williamsii</name>
    <dbReference type="NCBI Taxonomy" id="3035919"/>
    <lineage>
        <taxon>Bacteria</taxon>
        <taxon>Bacillati</taxon>
        <taxon>Actinomycetota</taxon>
        <taxon>Actinomycetes</taxon>
        <taxon>Micrococcales</taxon>
        <taxon>Microbacteriaceae</taxon>
        <taxon>Leifsonia</taxon>
    </lineage>
</organism>
<dbReference type="InterPro" id="IPR006439">
    <property type="entry name" value="HAD-SF_hydro_IA"/>
</dbReference>
<keyword evidence="5" id="KW-1185">Reference proteome</keyword>
<comment type="cofactor">
    <cofactor evidence="1">
        <name>Mg(2+)</name>
        <dbReference type="ChEBI" id="CHEBI:18420"/>
    </cofactor>
</comment>
<dbReference type="InterPro" id="IPR036412">
    <property type="entry name" value="HAD-like_sf"/>
</dbReference>
<dbReference type="EC" id="3.1.3.-" evidence="4"/>